<dbReference type="SUPFAM" id="SSF89082">
    <property type="entry name" value="Antibiotic binding domain of TipA-like multidrug resistance regulators"/>
    <property type="match status" value="1"/>
</dbReference>
<dbReference type="InterPro" id="IPR047057">
    <property type="entry name" value="MerR_fam"/>
</dbReference>
<dbReference type="Pfam" id="PF13411">
    <property type="entry name" value="MerR_1"/>
    <property type="match status" value="1"/>
</dbReference>
<dbReference type="OrthoDB" id="9814833at2"/>
<dbReference type="PANTHER" id="PTHR30204:SF90">
    <property type="entry name" value="HTH-TYPE TRANSCRIPTIONAL ACTIVATOR MTA"/>
    <property type="match status" value="1"/>
</dbReference>
<accession>M7NBS3</accession>
<dbReference type="InterPro" id="IPR009061">
    <property type="entry name" value="DNA-bd_dom_put_sf"/>
</dbReference>
<feature type="domain" description="HTH merR-type" evidence="6">
    <location>
        <begin position="1"/>
        <end position="71"/>
    </location>
</feature>
<reference evidence="7 8" key="1">
    <citation type="journal article" date="2013" name="Genome Announc.">
        <title>Draft Genome Sequence of Bhargavaea cecembensis Strain DSE10T, Isolated from a Deep-Sea Sediment Sample Collected at a Depth of 5,904 m from the Chagos-Laccadive Ridge System in the Indian Ocean.</title>
        <authorList>
            <person name="Shivaji S."/>
            <person name="Ara S."/>
            <person name="Begum Z."/>
            <person name="Ruth M."/>
            <person name="Singh A."/>
            <person name="Kumar Pinnaka A."/>
        </authorList>
    </citation>
    <scope>NUCLEOTIDE SEQUENCE [LARGE SCALE GENOMIC DNA]</scope>
    <source>
        <strain evidence="7 8">DSE10</strain>
    </source>
</reference>
<dbReference type="GO" id="GO:0003677">
    <property type="term" value="F:DNA binding"/>
    <property type="evidence" value="ECO:0007669"/>
    <property type="project" value="UniProtKB-KW"/>
</dbReference>
<dbReference type="GO" id="GO:0003700">
    <property type="term" value="F:DNA-binding transcription factor activity"/>
    <property type="evidence" value="ECO:0007669"/>
    <property type="project" value="InterPro"/>
</dbReference>
<keyword evidence="4" id="KW-0804">Transcription</keyword>
<keyword evidence="1" id="KW-0805">Transcription regulation</keyword>
<dbReference type="RefSeq" id="WP_008299651.1">
    <property type="nucleotide sequence ID" value="NZ_AOFT01000009.1"/>
</dbReference>
<dbReference type="PRINTS" id="PR00040">
    <property type="entry name" value="HTHMERR"/>
</dbReference>
<dbReference type="PANTHER" id="PTHR30204">
    <property type="entry name" value="REDOX-CYCLING DRUG-SENSING TRANSCRIPTIONAL ACTIVATOR SOXR"/>
    <property type="match status" value="1"/>
</dbReference>
<keyword evidence="5" id="KW-0175">Coiled coil</keyword>
<dbReference type="Gene3D" id="1.10.1660.10">
    <property type="match status" value="1"/>
</dbReference>
<organism evidence="7 8">
    <name type="scientific">Bhargavaea cecembensis DSE10</name>
    <dbReference type="NCBI Taxonomy" id="1235279"/>
    <lineage>
        <taxon>Bacteria</taxon>
        <taxon>Bacillati</taxon>
        <taxon>Bacillota</taxon>
        <taxon>Bacilli</taxon>
        <taxon>Bacillales</taxon>
        <taxon>Caryophanaceae</taxon>
        <taxon>Bhargavaea</taxon>
    </lineage>
</organism>
<dbReference type="SUPFAM" id="SSF46955">
    <property type="entry name" value="Putative DNA-binding domain"/>
    <property type="match status" value="1"/>
</dbReference>
<evidence type="ECO:0000259" key="6">
    <source>
        <dbReference type="PROSITE" id="PS50937"/>
    </source>
</evidence>
<dbReference type="InterPro" id="IPR012925">
    <property type="entry name" value="TipAS_dom"/>
</dbReference>
<proteinExistence type="predicted"/>
<dbReference type="Pfam" id="PF07739">
    <property type="entry name" value="TipAS"/>
    <property type="match status" value="1"/>
</dbReference>
<dbReference type="EMBL" id="AOFT01000009">
    <property type="protein sequence ID" value="EMR06033.1"/>
    <property type="molecule type" value="Genomic_DNA"/>
</dbReference>
<dbReference type="InterPro" id="IPR000551">
    <property type="entry name" value="MerR-type_HTH_dom"/>
</dbReference>
<evidence type="ECO:0000256" key="3">
    <source>
        <dbReference type="ARBA" id="ARBA00023159"/>
    </source>
</evidence>
<dbReference type="CDD" id="cd01106">
    <property type="entry name" value="HTH_TipAL-Mta"/>
    <property type="match status" value="1"/>
</dbReference>
<evidence type="ECO:0000256" key="4">
    <source>
        <dbReference type="ARBA" id="ARBA00023163"/>
    </source>
</evidence>
<dbReference type="Gene3D" id="1.10.490.50">
    <property type="entry name" value="Antibiotic binding domain of TipA-like multidrug resistance regulators"/>
    <property type="match status" value="1"/>
</dbReference>
<dbReference type="AlphaFoldDB" id="M7NBS3"/>
<name>M7NBS3_9BACL</name>
<sequence>MLRKVKEVAELTGVSIRTLHHYDRIGLLSPEHVTEAGYRQYSERDLETLQQILFFRELGFPLKNIGEILQSPEYDKAEALALQREALLEKRSRLDRMIRTLENTIQDAKGEIKMTDKEKFEGFDFTNNPYEEEARQRWGNEAVDRSKQTLADMGQEGQKQIGEQMDTLFRRLAAMRHRDPASDEVQKAIGEWHAFLNGMGHTYSPEAFKGLGQLYIQDERFTRNMDKFGDGFAKFMADAMGIRADRMKG</sequence>
<dbReference type="SMART" id="SM00422">
    <property type="entry name" value="HTH_MERR"/>
    <property type="match status" value="1"/>
</dbReference>
<dbReference type="eggNOG" id="COG0789">
    <property type="taxonomic scope" value="Bacteria"/>
</dbReference>
<comment type="caution">
    <text evidence="7">The sequence shown here is derived from an EMBL/GenBank/DDBJ whole genome shotgun (WGS) entry which is preliminary data.</text>
</comment>
<evidence type="ECO:0000313" key="8">
    <source>
        <dbReference type="Proteomes" id="UP000011919"/>
    </source>
</evidence>
<dbReference type="STRING" id="1235279.C772_02013"/>
<evidence type="ECO:0000256" key="5">
    <source>
        <dbReference type="SAM" id="Coils"/>
    </source>
</evidence>
<dbReference type="PATRIC" id="fig|1235279.3.peg.2014"/>
<keyword evidence="8" id="KW-1185">Reference proteome</keyword>
<gene>
    <name evidence="7" type="primary">mta</name>
    <name evidence="7" type="ORF">C772_02013</name>
</gene>
<dbReference type="InterPro" id="IPR036244">
    <property type="entry name" value="TipA-like_antibiotic-bd"/>
</dbReference>
<dbReference type="Proteomes" id="UP000011919">
    <property type="component" value="Unassembled WGS sequence"/>
</dbReference>
<evidence type="ECO:0000313" key="7">
    <source>
        <dbReference type="EMBL" id="EMR06033.1"/>
    </source>
</evidence>
<evidence type="ECO:0000256" key="2">
    <source>
        <dbReference type="ARBA" id="ARBA00023125"/>
    </source>
</evidence>
<evidence type="ECO:0000256" key="1">
    <source>
        <dbReference type="ARBA" id="ARBA00023015"/>
    </source>
</evidence>
<feature type="coiled-coil region" evidence="5">
    <location>
        <begin position="84"/>
        <end position="118"/>
    </location>
</feature>
<keyword evidence="3" id="KW-0010">Activator</keyword>
<keyword evidence="2" id="KW-0238">DNA-binding</keyword>
<dbReference type="PROSITE" id="PS50937">
    <property type="entry name" value="HTH_MERR_2"/>
    <property type="match status" value="1"/>
</dbReference>
<protein>
    <submittedName>
        <fullName evidence="7">Multidrug transporter activation protein</fullName>
    </submittedName>
</protein>